<reference evidence="3" key="2">
    <citation type="submission" date="2019-02" db="EMBL/GenBank/DDBJ databases">
        <title>Granulicella sibirica sp. nov., a psychrotolerant acidobacterium isolated from an organic soil layer in forested tundra, West Siberia.</title>
        <authorList>
            <person name="Oshkin I.Y."/>
            <person name="Kulichevskaya I.S."/>
            <person name="Rijpstra W.I.C."/>
            <person name="Sinninghe Damste J.S."/>
            <person name="Rakitin A.L."/>
            <person name="Ravin N.V."/>
            <person name="Dedysh S.N."/>
        </authorList>
    </citation>
    <scope>NUCLEOTIDE SEQUENCE [LARGE SCALE GENOMIC DNA]</scope>
    <source>
        <strain evidence="3">AF10</strain>
    </source>
</reference>
<accession>A0A4Q0T6H0</accession>
<reference evidence="2 3" key="1">
    <citation type="submission" date="2018-11" db="EMBL/GenBank/DDBJ databases">
        <authorList>
            <person name="Mardanov A.V."/>
            <person name="Ravin N.V."/>
            <person name="Dedysh S.N."/>
        </authorList>
    </citation>
    <scope>NUCLEOTIDE SEQUENCE [LARGE SCALE GENOMIC DNA]</scope>
    <source>
        <strain evidence="2 3">AF10</strain>
    </source>
</reference>
<evidence type="ECO:0000313" key="3">
    <source>
        <dbReference type="Proteomes" id="UP000289437"/>
    </source>
</evidence>
<dbReference type="EMBL" id="RDSM01000001">
    <property type="protein sequence ID" value="RXH58240.1"/>
    <property type="molecule type" value="Genomic_DNA"/>
</dbReference>
<evidence type="ECO:0000313" key="2">
    <source>
        <dbReference type="EMBL" id="RXH58240.1"/>
    </source>
</evidence>
<organism evidence="2 3">
    <name type="scientific">Granulicella sibirica</name>
    <dbReference type="NCBI Taxonomy" id="2479048"/>
    <lineage>
        <taxon>Bacteria</taxon>
        <taxon>Pseudomonadati</taxon>
        <taxon>Acidobacteriota</taxon>
        <taxon>Terriglobia</taxon>
        <taxon>Terriglobales</taxon>
        <taxon>Acidobacteriaceae</taxon>
        <taxon>Granulicella</taxon>
    </lineage>
</organism>
<keyword evidence="3" id="KW-1185">Reference proteome</keyword>
<feature type="region of interest" description="Disordered" evidence="1">
    <location>
        <begin position="1"/>
        <end position="48"/>
    </location>
</feature>
<name>A0A4Q0T6H0_9BACT</name>
<gene>
    <name evidence="2" type="ORF">GRAN_1550</name>
</gene>
<proteinExistence type="predicted"/>
<comment type="caution">
    <text evidence="2">The sequence shown here is derived from an EMBL/GenBank/DDBJ whole genome shotgun (WGS) entry which is preliminary data.</text>
</comment>
<dbReference type="AlphaFoldDB" id="A0A4Q0T6H0"/>
<protein>
    <submittedName>
        <fullName evidence="2">Uncharacterized protein</fullName>
    </submittedName>
</protein>
<evidence type="ECO:0000256" key="1">
    <source>
        <dbReference type="SAM" id="MobiDB-lite"/>
    </source>
</evidence>
<feature type="compositionally biased region" description="Basic residues" evidence="1">
    <location>
        <begin position="12"/>
        <end position="22"/>
    </location>
</feature>
<dbReference type="Proteomes" id="UP000289437">
    <property type="component" value="Unassembled WGS sequence"/>
</dbReference>
<sequence length="48" mass="5026">MLTKSSNVAKPAAKKNSTKQSKKTVTPLKKSAAKRAPTVKAVATTKEA</sequence>